<dbReference type="Proteomes" id="UP001229421">
    <property type="component" value="Unassembled WGS sequence"/>
</dbReference>
<comment type="caution">
    <text evidence="2">The sequence shown here is derived from an EMBL/GenBank/DDBJ whole genome shotgun (WGS) entry which is preliminary data.</text>
</comment>
<keyword evidence="3" id="KW-1185">Reference proteome</keyword>
<gene>
    <name evidence="2" type="ORF">QVD17_38027</name>
</gene>
<dbReference type="GO" id="GO:0006952">
    <property type="term" value="P:defense response"/>
    <property type="evidence" value="ECO:0007669"/>
    <property type="project" value="InterPro"/>
</dbReference>
<feature type="compositionally biased region" description="Basic and acidic residues" evidence="1">
    <location>
        <begin position="198"/>
        <end position="212"/>
    </location>
</feature>
<organism evidence="2 3">
    <name type="scientific">Tagetes erecta</name>
    <name type="common">African marigold</name>
    <dbReference type="NCBI Taxonomy" id="13708"/>
    <lineage>
        <taxon>Eukaryota</taxon>
        <taxon>Viridiplantae</taxon>
        <taxon>Streptophyta</taxon>
        <taxon>Embryophyta</taxon>
        <taxon>Tracheophyta</taxon>
        <taxon>Spermatophyta</taxon>
        <taxon>Magnoliopsida</taxon>
        <taxon>eudicotyledons</taxon>
        <taxon>Gunneridae</taxon>
        <taxon>Pentapetalae</taxon>
        <taxon>asterids</taxon>
        <taxon>campanulids</taxon>
        <taxon>Asterales</taxon>
        <taxon>Asteraceae</taxon>
        <taxon>Asteroideae</taxon>
        <taxon>Heliantheae alliance</taxon>
        <taxon>Tageteae</taxon>
        <taxon>Tagetes</taxon>
    </lineage>
</organism>
<name>A0AAD8JX19_TARER</name>
<sequence>MSFNHPKLPRFLQGFPATCSGIIRQLFAYEIRIEGRPLCEDFAKANDLYSSVYENAKTTMSLWLEQLPSGPSPKGPVPDRMKQTDLRDCLLSHNTTRKQIFNTCNIHIESIELLEINYRRNLVIKGKNKTGELYTKDDVLNLDPKTAKQIKDMPIIKKAEKYKKEVSRLKYYIKVVYNYWNTKPLEEFTEQCHFKEEKERETIGDKEEETKVSRPTKKKRADQAGLGENVIRNLNTSLANELGAVRTMLINLENIEKHQKKEMIE</sequence>
<dbReference type="AlphaFoldDB" id="A0AAD8JX19"/>
<proteinExistence type="predicted"/>
<dbReference type="PANTHER" id="PTHR37245:SF4">
    <property type="entry name" value="PAMP-INDUCED SECRETED PEPTIDE 1"/>
    <property type="match status" value="1"/>
</dbReference>
<accession>A0AAD8JX19</accession>
<reference evidence="2" key="1">
    <citation type="journal article" date="2023" name="bioRxiv">
        <title>Improved chromosome-level genome assembly for marigold (Tagetes erecta).</title>
        <authorList>
            <person name="Jiang F."/>
            <person name="Yuan L."/>
            <person name="Wang S."/>
            <person name="Wang H."/>
            <person name="Xu D."/>
            <person name="Wang A."/>
            <person name="Fan W."/>
        </authorList>
    </citation>
    <scope>NUCLEOTIDE SEQUENCE</scope>
    <source>
        <strain evidence="2">WSJ</strain>
        <tissue evidence="2">Leaf</tissue>
    </source>
</reference>
<evidence type="ECO:0000313" key="3">
    <source>
        <dbReference type="Proteomes" id="UP001229421"/>
    </source>
</evidence>
<feature type="region of interest" description="Disordered" evidence="1">
    <location>
        <begin position="198"/>
        <end position="223"/>
    </location>
</feature>
<protein>
    <submittedName>
        <fullName evidence="2">Uncharacterized protein</fullName>
    </submittedName>
</protein>
<dbReference type="PANTHER" id="PTHR37245">
    <property type="entry name" value="PAMP-INDUCED SECRETED PEPTIDE 1"/>
    <property type="match status" value="1"/>
</dbReference>
<dbReference type="InterPro" id="IPR040273">
    <property type="entry name" value="PIP1"/>
</dbReference>
<evidence type="ECO:0000256" key="1">
    <source>
        <dbReference type="SAM" id="MobiDB-lite"/>
    </source>
</evidence>
<evidence type="ECO:0000313" key="2">
    <source>
        <dbReference type="EMBL" id="KAK1411478.1"/>
    </source>
</evidence>
<dbReference type="EMBL" id="JAUHHV010000010">
    <property type="protein sequence ID" value="KAK1411478.1"/>
    <property type="molecule type" value="Genomic_DNA"/>
</dbReference>